<keyword evidence="3" id="KW-1185">Reference proteome</keyword>
<name>A0A7W7IN64_9CAUL</name>
<accession>A0A7W7IN64</accession>
<dbReference type="AlphaFoldDB" id="A0A7W7IN64"/>
<keyword evidence="1" id="KW-1133">Transmembrane helix</keyword>
<proteinExistence type="predicted"/>
<dbReference type="Proteomes" id="UP000539957">
    <property type="component" value="Unassembled WGS sequence"/>
</dbReference>
<evidence type="ECO:0000256" key="1">
    <source>
        <dbReference type="SAM" id="Phobius"/>
    </source>
</evidence>
<gene>
    <name evidence="2" type="ORF">HNP32_000927</name>
</gene>
<evidence type="ECO:0000313" key="3">
    <source>
        <dbReference type="Proteomes" id="UP000539957"/>
    </source>
</evidence>
<feature type="transmembrane region" description="Helical" evidence="1">
    <location>
        <begin position="12"/>
        <end position="38"/>
    </location>
</feature>
<dbReference type="RefSeq" id="WP_184267638.1">
    <property type="nucleotide sequence ID" value="NZ_JACHKY010000002.1"/>
</dbReference>
<organism evidence="2 3">
    <name type="scientific">Brevundimonas bullata</name>
    <dbReference type="NCBI Taxonomy" id="13160"/>
    <lineage>
        <taxon>Bacteria</taxon>
        <taxon>Pseudomonadati</taxon>
        <taxon>Pseudomonadota</taxon>
        <taxon>Alphaproteobacteria</taxon>
        <taxon>Caulobacterales</taxon>
        <taxon>Caulobacteraceae</taxon>
        <taxon>Brevundimonas</taxon>
    </lineage>
</organism>
<evidence type="ECO:0000313" key="2">
    <source>
        <dbReference type="EMBL" id="MBB4797203.1"/>
    </source>
</evidence>
<comment type="caution">
    <text evidence="2">The sequence shown here is derived from an EMBL/GenBank/DDBJ whole genome shotgun (WGS) entry which is preliminary data.</text>
</comment>
<dbReference type="EMBL" id="JACHKY010000002">
    <property type="protein sequence ID" value="MBB4797203.1"/>
    <property type="molecule type" value="Genomic_DNA"/>
</dbReference>
<reference evidence="2 3" key="1">
    <citation type="submission" date="2020-08" db="EMBL/GenBank/DDBJ databases">
        <title>Functional genomics of gut bacteria from endangered species of beetles.</title>
        <authorList>
            <person name="Carlos-Shanley C."/>
        </authorList>
    </citation>
    <scope>NUCLEOTIDE SEQUENCE [LARGE SCALE GENOMIC DNA]</scope>
    <source>
        <strain evidence="2 3">S00123</strain>
    </source>
</reference>
<sequence>MHYLKTASFGGLFTVAFGVAAAFQITFSILGVVLAFLAPGLFYMNGAAATSAMGAIGVLIFLLVVGLCVNAAMSALGALAVMSVRRFLPAAKTV</sequence>
<feature type="transmembrane region" description="Helical" evidence="1">
    <location>
        <begin position="58"/>
        <end position="82"/>
    </location>
</feature>
<keyword evidence="1" id="KW-0812">Transmembrane</keyword>
<protein>
    <submittedName>
        <fullName evidence="2">ABC-type siderophore export system fused ATPase/permease subunit</fullName>
    </submittedName>
</protein>
<keyword evidence="1" id="KW-0472">Membrane</keyword>